<reference evidence="9 10" key="1">
    <citation type="submission" date="2018-08" db="EMBL/GenBank/DDBJ databases">
        <title>Genome sequence of Methylocystis hirsuta CSC1, a methanotroph able to accumulate PHAs.</title>
        <authorList>
            <person name="Bordel S."/>
            <person name="Rodriguez E."/>
            <person name="Gancedo J."/>
            <person name="Munoz R."/>
        </authorList>
    </citation>
    <scope>NUCLEOTIDE SEQUENCE [LARGE SCALE GENOMIC DNA]</scope>
    <source>
        <strain evidence="9 10">CSC1</strain>
    </source>
</reference>
<evidence type="ECO:0000256" key="1">
    <source>
        <dbReference type="ARBA" id="ARBA00006336"/>
    </source>
</evidence>
<evidence type="ECO:0000256" key="5">
    <source>
        <dbReference type="ARBA" id="ARBA00037900"/>
    </source>
</evidence>
<evidence type="ECO:0000256" key="7">
    <source>
        <dbReference type="ARBA" id="ARBA00043224"/>
    </source>
</evidence>
<keyword evidence="3" id="KW-0479">Metal-binding</keyword>
<sequence length="190" mass="20097">MASEAMRLTPGDALIVLDVQRDFCAGGALEVSGADKIVSVVNELIEEAVAAGVPIVASRDWHPIGHASFRDCGGPWPAHCVQGSAGAQFHPDLRLPERAIIVSKGESLERDQLSALNGTGLAERLRRLGVRRLLIVGLALDVCVLETALDAVSEGFETHVRLSGARAITPEGGRDAVEKMRKAGVFVEDG</sequence>
<evidence type="ECO:0000259" key="8">
    <source>
        <dbReference type="Pfam" id="PF00857"/>
    </source>
</evidence>
<evidence type="ECO:0000256" key="6">
    <source>
        <dbReference type="ARBA" id="ARBA00039017"/>
    </source>
</evidence>
<dbReference type="InterPro" id="IPR000868">
    <property type="entry name" value="Isochorismatase-like_dom"/>
</dbReference>
<organism evidence="9 10">
    <name type="scientific">Methylocystis hirsuta</name>
    <dbReference type="NCBI Taxonomy" id="369798"/>
    <lineage>
        <taxon>Bacteria</taxon>
        <taxon>Pseudomonadati</taxon>
        <taxon>Pseudomonadota</taxon>
        <taxon>Alphaproteobacteria</taxon>
        <taxon>Hyphomicrobiales</taxon>
        <taxon>Methylocystaceae</taxon>
        <taxon>Methylocystis</taxon>
    </lineage>
</organism>
<dbReference type="Proteomes" id="UP000268623">
    <property type="component" value="Unassembled WGS sequence"/>
</dbReference>
<dbReference type="EC" id="3.5.1.19" evidence="6"/>
<dbReference type="GO" id="GO:0008936">
    <property type="term" value="F:nicotinamidase activity"/>
    <property type="evidence" value="ECO:0007669"/>
    <property type="project" value="UniProtKB-EC"/>
</dbReference>
<accession>A0A3M9XPU4</accession>
<keyword evidence="10" id="KW-1185">Reference proteome</keyword>
<protein>
    <recommendedName>
        <fullName evidence="6">nicotinamidase</fullName>
        <ecNumber evidence="6">3.5.1.19</ecNumber>
    </recommendedName>
    <alternativeName>
        <fullName evidence="7">Nicotinamide deamidase</fullName>
    </alternativeName>
</protein>
<evidence type="ECO:0000313" key="10">
    <source>
        <dbReference type="Proteomes" id="UP000268623"/>
    </source>
</evidence>
<dbReference type="Gene3D" id="3.40.50.850">
    <property type="entry name" value="Isochorismatase-like"/>
    <property type="match status" value="1"/>
</dbReference>
<comment type="pathway">
    <text evidence="5">Cofactor biosynthesis; nicotinate biosynthesis; nicotinate from nicotinamide: step 1/1.</text>
</comment>
<gene>
    <name evidence="9" type="ORF">D1O30_10955</name>
</gene>
<dbReference type="EMBL" id="QWDD01000001">
    <property type="protein sequence ID" value="RNJ50041.1"/>
    <property type="molecule type" value="Genomic_DNA"/>
</dbReference>
<evidence type="ECO:0000313" key="9">
    <source>
        <dbReference type="EMBL" id="RNJ50041.1"/>
    </source>
</evidence>
<comment type="similarity">
    <text evidence="1">Belongs to the isochorismatase family.</text>
</comment>
<dbReference type="RefSeq" id="WP_123175995.1">
    <property type="nucleotide sequence ID" value="NZ_QWDD01000001.1"/>
</dbReference>
<keyword evidence="2" id="KW-0662">Pyridine nucleotide biosynthesis</keyword>
<dbReference type="InterPro" id="IPR036380">
    <property type="entry name" value="Isochorismatase-like_sf"/>
</dbReference>
<dbReference type="GO" id="GO:0019363">
    <property type="term" value="P:pyridine nucleotide biosynthetic process"/>
    <property type="evidence" value="ECO:0007669"/>
    <property type="project" value="UniProtKB-KW"/>
</dbReference>
<comment type="caution">
    <text evidence="9">The sequence shown here is derived from an EMBL/GenBank/DDBJ whole genome shotgun (WGS) entry which is preliminary data.</text>
</comment>
<dbReference type="Pfam" id="PF00857">
    <property type="entry name" value="Isochorismatase"/>
    <property type="match status" value="1"/>
</dbReference>
<dbReference type="OrthoDB" id="9791276at2"/>
<dbReference type="InterPro" id="IPR052347">
    <property type="entry name" value="Isochorismatase_Nicotinamidase"/>
</dbReference>
<evidence type="ECO:0000256" key="3">
    <source>
        <dbReference type="ARBA" id="ARBA00022723"/>
    </source>
</evidence>
<name>A0A3M9XPU4_9HYPH</name>
<dbReference type="PANTHER" id="PTHR11080">
    <property type="entry name" value="PYRAZINAMIDASE/NICOTINAMIDASE"/>
    <property type="match status" value="1"/>
</dbReference>
<evidence type="ECO:0000256" key="4">
    <source>
        <dbReference type="ARBA" id="ARBA00022801"/>
    </source>
</evidence>
<evidence type="ECO:0000256" key="2">
    <source>
        <dbReference type="ARBA" id="ARBA00022642"/>
    </source>
</evidence>
<feature type="domain" description="Isochorismatase-like" evidence="8">
    <location>
        <begin position="13"/>
        <end position="187"/>
    </location>
</feature>
<proteinExistence type="inferred from homology"/>
<dbReference type="AlphaFoldDB" id="A0A3M9XPU4"/>
<dbReference type="PANTHER" id="PTHR11080:SF2">
    <property type="entry name" value="LD05707P"/>
    <property type="match status" value="1"/>
</dbReference>
<dbReference type="SUPFAM" id="SSF52499">
    <property type="entry name" value="Isochorismatase-like hydrolases"/>
    <property type="match status" value="1"/>
</dbReference>
<keyword evidence="4" id="KW-0378">Hydrolase</keyword>
<dbReference type="GO" id="GO:0046872">
    <property type="term" value="F:metal ion binding"/>
    <property type="evidence" value="ECO:0007669"/>
    <property type="project" value="UniProtKB-KW"/>
</dbReference>